<sequence>MKSYNVTSVIKNKNQNKKLSSCFNIKRCLNYFYCISFCVSLEEIFACDCDDIDTEDIHIL</sequence>
<proteinExistence type="predicted"/>
<dbReference type="EMBL" id="OR723730">
    <property type="protein sequence ID" value="WYD57121.1"/>
    <property type="molecule type" value="Genomic_DNA"/>
</dbReference>
<reference evidence="1" key="1">
    <citation type="submission" date="2023-10" db="EMBL/GenBank/DDBJ databases">
        <authorList>
            <person name="Wang Q."/>
        </authorList>
    </citation>
    <scope>NUCLEOTIDE SEQUENCE</scope>
    <source>
        <strain evidence="1">BJZYA2014</strain>
    </source>
</reference>
<accession>A0AAN0LMF7</accession>
<name>A0AAN0LMF7_9BACU</name>
<protein>
    <submittedName>
        <fullName evidence="1">Uncharacterized protein</fullName>
    </submittedName>
</protein>
<evidence type="ECO:0000313" key="1">
    <source>
        <dbReference type="EMBL" id="WYD57121.1"/>
    </source>
</evidence>
<organism evidence="1">
    <name type="scientific">Nesodiprion zhejiangensis nucleopolyhedrovirus</name>
    <dbReference type="NCBI Taxonomy" id="3135970"/>
    <lineage>
        <taxon>Viruses</taxon>
        <taxon>Viruses incertae sedis</taxon>
        <taxon>Naldaviricetes</taxon>
        <taxon>Lefavirales</taxon>
        <taxon>Baculoviridae</taxon>
    </lineage>
</organism>
<gene>
    <name evidence="1" type="ORF">NezhNPV_ORF76</name>
</gene>